<accession>A0A6J4IFD6</accession>
<name>A0A6J4IFD6_9CHLR</name>
<gene>
    <name evidence="1" type="ORF">AVDCRST_MAG93-1761</name>
</gene>
<dbReference type="EMBL" id="CADCTR010000596">
    <property type="protein sequence ID" value="CAA9251125.1"/>
    <property type="molecule type" value="Genomic_DNA"/>
</dbReference>
<reference evidence="1" key="1">
    <citation type="submission" date="2020-02" db="EMBL/GenBank/DDBJ databases">
        <authorList>
            <person name="Meier V. D."/>
        </authorList>
    </citation>
    <scope>NUCLEOTIDE SEQUENCE</scope>
    <source>
        <strain evidence="1">AVDCRST_MAG93</strain>
    </source>
</reference>
<sequence length="65" mass="7030">MPDGSVEVTGELPPPLCDACPERDNPKARVRHIQVLHGFPPGGGVWGVRDIENAVRINVVYDDAP</sequence>
<dbReference type="AlphaFoldDB" id="A0A6J4IFD6"/>
<evidence type="ECO:0000313" key="1">
    <source>
        <dbReference type="EMBL" id="CAA9251125.1"/>
    </source>
</evidence>
<proteinExistence type="predicted"/>
<protein>
    <submittedName>
        <fullName evidence="1">Uncharacterized protein</fullName>
    </submittedName>
</protein>
<organism evidence="1">
    <name type="scientific">uncultured Chloroflexia bacterium</name>
    <dbReference type="NCBI Taxonomy" id="1672391"/>
    <lineage>
        <taxon>Bacteria</taxon>
        <taxon>Bacillati</taxon>
        <taxon>Chloroflexota</taxon>
        <taxon>Chloroflexia</taxon>
        <taxon>environmental samples</taxon>
    </lineage>
</organism>